<evidence type="ECO:0000256" key="1">
    <source>
        <dbReference type="SAM" id="SignalP"/>
    </source>
</evidence>
<evidence type="ECO:0000313" key="2">
    <source>
        <dbReference type="EMBL" id="GMT13826.1"/>
    </source>
</evidence>
<protein>
    <recommendedName>
        <fullName evidence="4">Secreted protein</fullName>
    </recommendedName>
</protein>
<feature type="signal peptide" evidence="1">
    <location>
        <begin position="1"/>
        <end position="20"/>
    </location>
</feature>
<keyword evidence="1" id="KW-0732">Signal</keyword>
<accession>A0AAV5V379</accession>
<gene>
    <name evidence="2" type="ORF">PFISCL1PPCAC_5123</name>
</gene>
<evidence type="ECO:0008006" key="4">
    <source>
        <dbReference type="Google" id="ProtNLM"/>
    </source>
</evidence>
<organism evidence="2 3">
    <name type="scientific">Pristionchus fissidentatus</name>
    <dbReference type="NCBI Taxonomy" id="1538716"/>
    <lineage>
        <taxon>Eukaryota</taxon>
        <taxon>Metazoa</taxon>
        <taxon>Ecdysozoa</taxon>
        <taxon>Nematoda</taxon>
        <taxon>Chromadorea</taxon>
        <taxon>Rhabditida</taxon>
        <taxon>Rhabditina</taxon>
        <taxon>Diplogasteromorpha</taxon>
        <taxon>Diplogasteroidea</taxon>
        <taxon>Neodiplogasteridae</taxon>
        <taxon>Pristionchus</taxon>
    </lineage>
</organism>
<feature type="non-terminal residue" evidence="2">
    <location>
        <position position="1"/>
    </location>
</feature>
<dbReference type="EMBL" id="BTSY01000002">
    <property type="protein sequence ID" value="GMT13826.1"/>
    <property type="molecule type" value="Genomic_DNA"/>
</dbReference>
<dbReference type="Proteomes" id="UP001432322">
    <property type="component" value="Unassembled WGS sequence"/>
</dbReference>
<proteinExistence type="predicted"/>
<dbReference type="AlphaFoldDB" id="A0AAV5V379"/>
<name>A0AAV5V379_9BILA</name>
<comment type="caution">
    <text evidence="2">The sequence shown here is derived from an EMBL/GenBank/DDBJ whole genome shotgun (WGS) entry which is preliminary data.</text>
</comment>
<reference evidence="2" key="1">
    <citation type="submission" date="2023-10" db="EMBL/GenBank/DDBJ databases">
        <title>Genome assembly of Pristionchus species.</title>
        <authorList>
            <person name="Yoshida K."/>
            <person name="Sommer R.J."/>
        </authorList>
    </citation>
    <scope>NUCLEOTIDE SEQUENCE</scope>
    <source>
        <strain evidence="2">RS5133</strain>
    </source>
</reference>
<feature type="chain" id="PRO_5043618957" description="Secreted protein" evidence="1">
    <location>
        <begin position="21"/>
        <end position="79"/>
    </location>
</feature>
<evidence type="ECO:0000313" key="3">
    <source>
        <dbReference type="Proteomes" id="UP001432322"/>
    </source>
</evidence>
<sequence>IFQMRLFIFLFAFLAVSTDAVDVSTVMKKCLNLELTCNQSAIESIFAEEAKKIGRCVEDHANICLRATRFFSTGKTWRN</sequence>
<keyword evidence="3" id="KW-1185">Reference proteome</keyword>